<dbReference type="EMBL" id="JAQQWI010000012">
    <property type="protein sequence ID" value="KAK8015799.1"/>
    <property type="molecule type" value="Genomic_DNA"/>
</dbReference>
<protein>
    <recommendedName>
        <fullName evidence="3">Peptidase M6-like domain-containing protein</fullName>
    </recommendedName>
</protein>
<sequence length="205" mass="21769">MVHETGHTFCLPDYYSFSNYPGFYVGSYSIMGTSSHSQSPDYFAWDKYRLGWIGDSAVDCLLDAGSSEHVLTPLAVKGPGKKAVIVAASEISALIAEVRVAAGVDTETCAPGVLLTVVNTREGGGNGPIRVLDATPGSNGCVGFFDDMADATLALSLEGSKSLAWAPVSSYDVPDFGVKVTLLSVEDQKYTIRVDRQNAAKTDSW</sequence>
<dbReference type="PANTHER" id="PTHR41775">
    <property type="entry name" value="SECRETED PROTEIN-RELATED"/>
    <property type="match status" value="1"/>
</dbReference>
<evidence type="ECO:0000313" key="1">
    <source>
        <dbReference type="EMBL" id="KAK8015799.1"/>
    </source>
</evidence>
<proteinExistence type="predicted"/>
<evidence type="ECO:0000313" key="2">
    <source>
        <dbReference type="Proteomes" id="UP001396898"/>
    </source>
</evidence>
<dbReference type="PANTHER" id="PTHR41775:SF1">
    <property type="entry name" value="PEPTIDASE M6-LIKE DOMAIN-CONTAINING PROTEIN"/>
    <property type="match status" value="1"/>
</dbReference>
<name>A0ABR1RMQ1_9PEZI</name>
<organism evidence="1 2">
    <name type="scientific">Apiospora marii</name>
    <dbReference type="NCBI Taxonomy" id="335849"/>
    <lineage>
        <taxon>Eukaryota</taxon>
        <taxon>Fungi</taxon>
        <taxon>Dikarya</taxon>
        <taxon>Ascomycota</taxon>
        <taxon>Pezizomycotina</taxon>
        <taxon>Sordariomycetes</taxon>
        <taxon>Xylariomycetidae</taxon>
        <taxon>Amphisphaeriales</taxon>
        <taxon>Apiosporaceae</taxon>
        <taxon>Apiospora</taxon>
    </lineage>
</organism>
<gene>
    <name evidence="1" type="ORF">PG991_008687</name>
</gene>
<accession>A0ABR1RMQ1</accession>
<reference evidence="1 2" key="1">
    <citation type="submission" date="2023-01" db="EMBL/GenBank/DDBJ databases">
        <title>Analysis of 21 Apiospora genomes using comparative genomics revels a genus with tremendous synthesis potential of carbohydrate active enzymes and secondary metabolites.</title>
        <authorList>
            <person name="Sorensen T."/>
        </authorList>
    </citation>
    <scope>NUCLEOTIDE SEQUENCE [LARGE SCALE GENOMIC DNA]</scope>
    <source>
        <strain evidence="1 2">CBS 20057</strain>
    </source>
</reference>
<keyword evidence="2" id="KW-1185">Reference proteome</keyword>
<dbReference type="Proteomes" id="UP001396898">
    <property type="component" value="Unassembled WGS sequence"/>
</dbReference>
<evidence type="ECO:0008006" key="3">
    <source>
        <dbReference type="Google" id="ProtNLM"/>
    </source>
</evidence>
<comment type="caution">
    <text evidence="1">The sequence shown here is derived from an EMBL/GenBank/DDBJ whole genome shotgun (WGS) entry which is preliminary data.</text>
</comment>